<evidence type="ECO:0000256" key="4">
    <source>
        <dbReference type="ARBA" id="ARBA00023065"/>
    </source>
</evidence>
<dbReference type="PRINTS" id="PR00335">
    <property type="entry name" value="KUPTAKETRKA"/>
</dbReference>
<protein>
    <submittedName>
        <fullName evidence="6">TrkA family potassium uptake protein</fullName>
    </submittedName>
</protein>
<evidence type="ECO:0000259" key="5">
    <source>
        <dbReference type="PROSITE" id="PS51201"/>
    </source>
</evidence>
<dbReference type="AlphaFoldDB" id="A0A7C5RJN8"/>
<keyword evidence="4" id="KW-0406">Ion transport</keyword>
<comment type="caution">
    <text evidence="6">The sequence shown here is derived from an EMBL/GenBank/DDBJ whole genome shotgun (WGS) entry which is preliminary data.</text>
</comment>
<evidence type="ECO:0000256" key="1">
    <source>
        <dbReference type="ARBA" id="ARBA00022448"/>
    </source>
</evidence>
<dbReference type="GO" id="GO:0015079">
    <property type="term" value="F:potassium ion transmembrane transporter activity"/>
    <property type="evidence" value="ECO:0007669"/>
    <property type="project" value="InterPro"/>
</dbReference>
<proteinExistence type="predicted"/>
<evidence type="ECO:0000256" key="2">
    <source>
        <dbReference type="ARBA" id="ARBA00022538"/>
    </source>
</evidence>
<dbReference type="InterPro" id="IPR006036">
    <property type="entry name" value="K_uptake_TrkA"/>
</dbReference>
<feature type="domain" description="RCK N-terminal" evidence="5">
    <location>
        <begin position="7"/>
        <end position="127"/>
    </location>
</feature>
<gene>
    <name evidence="6" type="ORF">ENT77_07775</name>
</gene>
<dbReference type="PROSITE" id="PS51201">
    <property type="entry name" value="RCK_N"/>
    <property type="match status" value="1"/>
</dbReference>
<dbReference type="GO" id="GO:0005886">
    <property type="term" value="C:plasma membrane"/>
    <property type="evidence" value="ECO:0007669"/>
    <property type="project" value="InterPro"/>
</dbReference>
<keyword evidence="3" id="KW-0630">Potassium</keyword>
<dbReference type="InterPro" id="IPR003148">
    <property type="entry name" value="RCK_N"/>
</dbReference>
<evidence type="ECO:0000313" key="6">
    <source>
        <dbReference type="EMBL" id="HGU41079.1"/>
    </source>
</evidence>
<evidence type="ECO:0000256" key="3">
    <source>
        <dbReference type="ARBA" id="ARBA00022958"/>
    </source>
</evidence>
<dbReference type="InterPro" id="IPR050721">
    <property type="entry name" value="Trk_Ktr_HKT_K-transport"/>
</dbReference>
<dbReference type="InterPro" id="IPR036291">
    <property type="entry name" value="NAD(P)-bd_dom_sf"/>
</dbReference>
<dbReference type="PROSITE" id="PS51257">
    <property type="entry name" value="PROKAR_LIPOPROTEIN"/>
    <property type="match status" value="1"/>
</dbReference>
<dbReference type="SUPFAM" id="SSF51735">
    <property type="entry name" value="NAD(P)-binding Rossmann-fold domains"/>
    <property type="match status" value="1"/>
</dbReference>
<dbReference type="PANTHER" id="PTHR43833:SF5">
    <property type="entry name" value="TRK SYSTEM POTASSIUM UPTAKE PROTEIN TRKA"/>
    <property type="match status" value="1"/>
</dbReference>
<keyword evidence="1" id="KW-0813">Transport</keyword>
<sequence length="149" mass="16236">MTRINYQFYVVVVGCGKIGLELATRLSSIGFNVTLIDKNPESFEKLPEDYGGFTVIGDATEREILERAKAGKADLLIVTTEDDATNYFVSVVGAKIFGIPNIISLVNNRENIPLFERTGIKVISPVSLAIESFEHSILEGVEQVAGGIK</sequence>
<name>A0A7C5RJN8_9BACT</name>
<keyword evidence="2" id="KW-0633">Potassium transport</keyword>
<reference evidence="6" key="1">
    <citation type="journal article" date="2020" name="mSystems">
        <title>Genome- and Community-Level Interaction Insights into Carbon Utilization and Element Cycling Functions of Hydrothermarchaeota in Hydrothermal Sediment.</title>
        <authorList>
            <person name="Zhou Z."/>
            <person name="Liu Y."/>
            <person name="Xu W."/>
            <person name="Pan J."/>
            <person name="Luo Z.H."/>
            <person name="Li M."/>
        </authorList>
    </citation>
    <scope>NUCLEOTIDE SEQUENCE [LARGE SCALE GENOMIC DNA]</scope>
    <source>
        <strain evidence="6">SpSt-609</strain>
    </source>
</reference>
<dbReference type="Gene3D" id="3.40.50.720">
    <property type="entry name" value="NAD(P)-binding Rossmann-like Domain"/>
    <property type="match status" value="1"/>
</dbReference>
<dbReference type="Pfam" id="PF02254">
    <property type="entry name" value="TrkA_N"/>
    <property type="match status" value="1"/>
</dbReference>
<accession>A0A7C5RJN8</accession>
<dbReference type="PANTHER" id="PTHR43833">
    <property type="entry name" value="POTASSIUM CHANNEL PROTEIN 2-RELATED-RELATED"/>
    <property type="match status" value="1"/>
</dbReference>
<dbReference type="EMBL" id="DSZY01000035">
    <property type="protein sequence ID" value="HGU41079.1"/>
    <property type="molecule type" value="Genomic_DNA"/>
</dbReference>
<organism evidence="6">
    <name type="scientific">Fervidobacterium thailandense</name>
    <dbReference type="NCBI Taxonomy" id="1008305"/>
    <lineage>
        <taxon>Bacteria</taxon>
        <taxon>Thermotogati</taxon>
        <taxon>Thermotogota</taxon>
        <taxon>Thermotogae</taxon>
        <taxon>Thermotogales</taxon>
        <taxon>Fervidobacteriaceae</taxon>
        <taxon>Fervidobacterium</taxon>
    </lineage>
</organism>